<dbReference type="GO" id="GO:0008237">
    <property type="term" value="F:metallopeptidase activity"/>
    <property type="evidence" value="ECO:0007669"/>
    <property type="project" value="InterPro"/>
</dbReference>
<dbReference type="EMBL" id="VRLW01000001">
    <property type="protein sequence ID" value="KAA1261171.1"/>
    <property type="molecule type" value="Genomic_DNA"/>
</dbReference>
<protein>
    <submittedName>
        <fullName evidence="2">Uncharacterized protein</fullName>
    </submittedName>
</protein>
<dbReference type="Proteomes" id="UP000322699">
    <property type="component" value="Unassembled WGS sequence"/>
</dbReference>
<keyword evidence="1" id="KW-0472">Membrane</keyword>
<feature type="transmembrane region" description="Helical" evidence="1">
    <location>
        <begin position="290"/>
        <end position="309"/>
    </location>
</feature>
<keyword evidence="1" id="KW-0812">Transmembrane</keyword>
<keyword evidence="3" id="KW-1185">Reference proteome</keyword>
<evidence type="ECO:0000313" key="2">
    <source>
        <dbReference type="EMBL" id="KAA1261171.1"/>
    </source>
</evidence>
<organism evidence="2 3">
    <name type="scientific">Rubripirellula obstinata</name>
    <dbReference type="NCBI Taxonomy" id="406547"/>
    <lineage>
        <taxon>Bacteria</taxon>
        <taxon>Pseudomonadati</taxon>
        <taxon>Planctomycetota</taxon>
        <taxon>Planctomycetia</taxon>
        <taxon>Pirellulales</taxon>
        <taxon>Pirellulaceae</taxon>
        <taxon>Rubripirellula</taxon>
    </lineage>
</organism>
<name>A0A5B1CLL4_9BACT</name>
<accession>A0A5B1CLL4</accession>
<dbReference type="AlphaFoldDB" id="A0A5B1CLL4"/>
<sequence>METIIETHRGSETARRKDANQTLLLIEIGIVVAGELDSIDQRSLRDAVESLRSNLQRSHQSAGLTFRFVQVQRREMVLGTRVEPSVLLRRAQEERDAKGWDFAFVVTAAELLGKYSSSTCYAALSRPLDAAVFSTSLIDPHAIGEKIESSQRIKRLTERLHRLMLHAIGHLSGLSQTDANDRIMSRPTAIADLDTAASFSDTEQTKIQRALIETADQRLEEQNGDAGNELSFLMRAAWINRHEIAEAVRAARPWQFPLRLPGLTIASVSTLLILLMTAEAWDLALSQSTTSVIVLGILVAITTTIFVAIRQQLLIRRRRNRSEQNVVTALSAILIVAGGMATTWVCLAAAGMLVVTALFSSNLIAGWAASSDLDAVNVGLSSRWMMSCFCSSLGILIGALGASFESQNYFQHVIFVDEEL</sequence>
<comment type="caution">
    <text evidence="2">The sequence shown here is derived from an EMBL/GenBank/DDBJ whole genome shotgun (WGS) entry which is preliminary data.</text>
</comment>
<proteinExistence type="predicted"/>
<dbReference type="InterPro" id="IPR024079">
    <property type="entry name" value="MetalloPept_cat_dom_sf"/>
</dbReference>
<feature type="transmembrane region" description="Helical" evidence="1">
    <location>
        <begin position="258"/>
        <end position="278"/>
    </location>
</feature>
<dbReference type="Gene3D" id="3.40.390.10">
    <property type="entry name" value="Collagenase (Catalytic Domain)"/>
    <property type="match status" value="1"/>
</dbReference>
<keyword evidence="1" id="KW-1133">Transmembrane helix</keyword>
<evidence type="ECO:0000256" key="1">
    <source>
        <dbReference type="SAM" id="Phobius"/>
    </source>
</evidence>
<evidence type="ECO:0000313" key="3">
    <source>
        <dbReference type="Proteomes" id="UP000322699"/>
    </source>
</evidence>
<feature type="transmembrane region" description="Helical" evidence="1">
    <location>
        <begin position="384"/>
        <end position="404"/>
    </location>
</feature>
<dbReference type="RefSeq" id="WP_235033372.1">
    <property type="nucleotide sequence ID" value="NZ_LWSK01000013.1"/>
</dbReference>
<gene>
    <name evidence="2" type="ORF">LF1_37160</name>
</gene>
<feature type="transmembrane region" description="Helical" evidence="1">
    <location>
        <begin position="330"/>
        <end position="359"/>
    </location>
</feature>
<reference evidence="2 3" key="1">
    <citation type="submission" date="2019-08" db="EMBL/GenBank/DDBJ databases">
        <title>Deep-cultivation of Planctomycetes and their phenomic and genomic characterization uncovers novel biology.</title>
        <authorList>
            <person name="Wiegand S."/>
            <person name="Jogler M."/>
            <person name="Boedeker C."/>
            <person name="Pinto D."/>
            <person name="Vollmers J."/>
            <person name="Rivas-Marin E."/>
            <person name="Kohn T."/>
            <person name="Peeters S.H."/>
            <person name="Heuer A."/>
            <person name="Rast P."/>
            <person name="Oberbeckmann S."/>
            <person name="Bunk B."/>
            <person name="Jeske O."/>
            <person name="Meyerdierks A."/>
            <person name="Storesund J.E."/>
            <person name="Kallscheuer N."/>
            <person name="Luecker S."/>
            <person name="Lage O.M."/>
            <person name="Pohl T."/>
            <person name="Merkel B.J."/>
            <person name="Hornburger P."/>
            <person name="Mueller R.-W."/>
            <person name="Bruemmer F."/>
            <person name="Labrenz M."/>
            <person name="Spormann A.M."/>
            <person name="Op Den Camp H."/>
            <person name="Overmann J."/>
            <person name="Amann R."/>
            <person name="Jetten M.S.M."/>
            <person name="Mascher T."/>
            <person name="Medema M.H."/>
            <person name="Devos D.P."/>
            <person name="Kaster A.-K."/>
            <person name="Ovreas L."/>
            <person name="Rohde M."/>
            <person name="Galperin M.Y."/>
            <person name="Jogler C."/>
        </authorList>
    </citation>
    <scope>NUCLEOTIDE SEQUENCE [LARGE SCALE GENOMIC DNA]</scope>
    <source>
        <strain evidence="2 3">LF1</strain>
    </source>
</reference>